<sequence>MFFCIMILKCKDCKQISILKLYKSSDVSTIINIDIDKYPNLLTQLYINYVPFADIIYNNQFLDGYFKNVKFYRFKR</sequence>
<proteinExistence type="predicted"/>
<dbReference type="OrthoDB" id="2121326at2759"/>
<dbReference type="Proteomes" id="UP000692954">
    <property type="component" value="Unassembled WGS sequence"/>
</dbReference>
<dbReference type="EMBL" id="CAJJDN010000010">
    <property type="protein sequence ID" value="CAD8056319.1"/>
    <property type="molecule type" value="Genomic_DNA"/>
</dbReference>
<evidence type="ECO:0000313" key="1">
    <source>
        <dbReference type="EMBL" id="CAD8056319.1"/>
    </source>
</evidence>
<comment type="caution">
    <text evidence="1">The sequence shown here is derived from an EMBL/GenBank/DDBJ whole genome shotgun (WGS) entry which is preliminary data.</text>
</comment>
<organism evidence="1 2">
    <name type="scientific">Paramecium sonneborni</name>
    <dbReference type="NCBI Taxonomy" id="65129"/>
    <lineage>
        <taxon>Eukaryota</taxon>
        <taxon>Sar</taxon>
        <taxon>Alveolata</taxon>
        <taxon>Ciliophora</taxon>
        <taxon>Intramacronucleata</taxon>
        <taxon>Oligohymenophorea</taxon>
        <taxon>Peniculida</taxon>
        <taxon>Parameciidae</taxon>
        <taxon>Paramecium</taxon>
    </lineage>
</organism>
<accession>A0A8S1KML3</accession>
<keyword evidence="2" id="KW-1185">Reference proteome</keyword>
<gene>
    <name evidence="1" type="ORF">PSON_ATCC_30995.1.T0100178</name>
</gene>
<dbReference type="AlphaFoldDB" id="A0A8S1KML3"/>
<evidence type="ECO:0000313" key="2">
    <source>
        <dbReference type="Proteomes" id="UP000692954"/>
    </source>
</evidence>
<protein>
    <submittedName>
        <fullName evidence="1">Uncharacterized protein</fullName>
    </submittedName>
</protein>
<name>A0A8S1KML3_9CILI</name>
<reference evidence="1" key="1">
    <citation type="submission" date="2021-01" db="EMBL/GenBank/DDBJ databases">
        <authorList>
            <consortium name="Genoscope - CEA"/>
            <person name="William W."/>
        </authorList>
    </citation>
    <scope>NUCLEOTIDE SEQUENCE</scope>
</reference>